<evidence type="ECO:0000313" key="1">
    <source>
        <dbReference type="EMBL" id="QHU12644.1"/>
    </source>
</evidence>
<dbReference type="EMBL" id="MN740808">
    <property type="protein sequence ID" value="QHU12644.1"/>
    <property type="molecule type" value="Genomic_DNA"/>
</dbReference>
<accession>A0A6C0K927</accession>
<name>A0A6C0K927_9ZZZZ</name>
<protein>
    <recommendedName>
        <fullName evidence="2">Methyltransferase</fullName>
    </recommendedName>
</protein>
<dbReference type="AlphaFoldDB" id="A0A6C0K927"/>
<proteinExistence type="predicted"/>
<organism evidence="1">
    <name type="scientific">viral metagenome</name>
    <dbReference type="NCBI Taxonomy" id="1070528"/>
    <lineage>
        <taxon>unclassified sequences</taxon>
        <taxon>metagenomes</taxon>
        <taxon>organismal metagenomes</taxon>
    </lineage>
</organism>
<reference evidence="1" key="1">
    <citation type="journal article" date="2020" name="Nature">
        <title>Giant virus diversity and host interactions through global metagenomics.</title>
        <authorList>
            <person name="Schulz F."/>
            <person name="Roux S."/>
            <person name="Paez-Espino D."/>
            <person name="Jungbluth S."/>
            <person name="Walsh D.A."/>
            <person name="Denef V.J."/>
            <person name="McMahon K.D."/>
            <person name="Konstantinidis K.T."/>
            <person name="Eloe-Fadrosh E.A."/>
            <person name="Kyrpides N.C."/>
            <person name="Woyke T."/>
        </authorList>
    </citation>
    <scope>NUCLEOTIDE SEQUENCE</scope>
    <source>
        <strain evidence="1">GVMAG-S-1101172-89</strain>
    </source>
</reference>
<evidence type="ECO:0008006" key="2">
    <source>
        <dbReference type="Google" id="ProtNLM"/>
    </source>
</evidence>
<sequence>MQIPALCLLDKNSVDPFPCIADLYEIFMKKGIRTVFFTLGAGRSCIPELEIAEMIGCPVNIICENESEATAWGEVKECLKTHKMLNGGFSEGAEKKWVLTKNVRIVSPEWKSGNILSKVKEACKSMSISEDNTRIDILKIDMKAGRLALYEILDAGFRPAVLIIRWENDPNLHPGVRLAAGNLQNCGYVLLKKEGQKYLYFFVDNDMYATCSWEIEGSVNPMVDNLVQQVLSEISTPPPSANRKVDNNIFDTIVDAC</sequence>